<feature type="non-terminal residue" evidence="2">
    <location>
        <position position="123"/>
    </location>
</feature>
<feature type="compositionally biased region" description="Basic and acidic residues" evidence="1">
    <location>
        <begin position="1"/>
        <end position="12"/>
    </location>
</feature>
<accession>A0AA38U3S7</accession>
<evidence type="ECO:0000313" key="2">
    <source>
        <dbReference type="EMBL" id="KAJ3831090.1"/>
    </source>
</evidence>
<name>A0AA38U3S7_9AGAR</name>
<sequence>MADMMRTHHEQIQGDETDTNEHERETAIAEALERIDTHITEEANESLNQKLTDEDVREALKLSANHKAPGLNGISYEIWKTINARYQNAKAHNKPAFNIVKTLRMVYNEIETFGIAPRTTFSE</sequence>
<organism evidence="2 3">
    <name type="scientific">Lentinula raphanica</name>
    <dbReference type="NCBI Taxonomy" id="153919"/>
    <lineage>
        <taxon>Eukaryota</taxon>
        <taxon>Fungi</taxon>
        <taxon>Dikarya</taxon>
        <taxon>Basidiomycota</taxon>
        <taxon>Agaricomycotina</taxon>
        <taxon>Agaricomycetes</taxon>
        <taxon>Agaricomycetidae</taxon>
        <taxon>Agaricales</taxon>
        <taxon>Marasmiineae</taxon>
        <taxon>Omphalotaceae</taxon>
        <taxon>Lentinula</taxon>
    </lineage>
</organism>
<proteinExistence type="predicted"/>
<gene>
    <name evidence="2" type="ORF">F5878DRAFT_505542</name>
</gene>
<keyword evidence="3" id="KW-1185">Reference proteome</keyword>
<reference evidence="2" key="1">
    <citation type="submission" date="2022-08" db="EMBL/GenBank/DDBJ databases">
        <authorList>
            <consortium name="DOE Joint Genome Institute"/>
            <person name="Min B."/>
            <person name="Riley R."/>
            <person name="Sierra-Patev S."/>
            <person name="Naranjo-Ortiz M."/>
            <person name="Looney B."/>
            <person name="Konkel Z."/>
            <person name="Slot J.C."/>
            <person name="Sakamoto Y."/>
            <person name="Steenwyk J.L."/>
            <person name="Rokas A."/>
            <person name="Carro J."/>
            <person name="Camarero S."/>
            <person name="Ferreira P."/>
            <person name="Molpeceres G."/>
            <person name="Ruiz-Duenas F.J."/>
            <person name="Serrano A."/>
            <person name="Henrissat B."/>
            <person name="Drula E."/>
            <person name="Hughes K.W."/>
            <person name="Mata J.L."/>
            <person name="Ishikawa N.K."/>
            <person name="Vargas-Isla R."/>
            <person name="Ushijima S."/>
            <person name="Smith C.A."/>
            <person name="Ahrendt S."/>
            <person name="Andreopoulos W."/>
            <person name="He G."/>
            <person name="Labutti K."/>
            <person name="Lipzen A."/>
            <person name="Ng V."/>
            <person name="Sandor L."/>
            <person name="Barry K."/>
            <person name="Martinez A.T."/>
            <person name="Xiao Y."/>
            <person name="Gibbons J.G."/>
            <person name="Terashima K."/>
            <person name="Hibbett D.S."/>
            <person name="Grigoriev I.V."/>
        </authorList>
    </citation>
    <scope>NUCLEOTIDE SEQUENCE</scope>
    <source>
        <strain evidence="2">TFB9207</strain>
    </source>
</reference>
<feature type="region of interest" description="Disordered" evidence="1">
    <location>
        <begin position="1"/>
        <end position="23"/>
    </location>
</feature>
<comment type="caution">
    <text evidence="2">The sequence shown here is derived from an EMBL/GenBank/DDBJ whole genome shotgun (WGS) entry which is preliminary data.</text>
</comment>
<protein>
    <submittedName>
        <fullName evidence="2">Uncharacterized protein</fullName>
    </submittedName>
</protein>
<dbReference type="AlphaFoldDB" id="A0AA38U3S7"/>
<dbReference type="Proteomes" id="UP001163846">
    <property type="component" value="Unassembled WGS sequence"/>
</dbReference>
<evidence type="ECO:0000256" key="1">
    <source>
        <dbReference type="SAM" id="MobiDB-lite"/>
    </source>
</evidence>
<dbReference type="EMBL" id="MU807818">
    <property type="protein sequence ID" value="KAJ3831090.1"/>
    <property type="molecule type" value="Genomic_DNA"/>
</dbReference>
<evidence type="ECO:0000313" key="3">
    <source>
        <dbReference type="Proteomes" id="UP001163846"/>
    </source>
</evidence>